<evidence type="ECO:0000256" key="1">
    <source>
        <dbReference type="SAM" id="MobiDB-lite"/>
    </source>
</evidence>
<dbReference type="Proteomes" id="UP001243298">
    <property type="component" value="Unassembled WGS sequence"/>
</dbReference>
<evidence type="ECO:0000313" key="2">
    <source>
        <dbReference type="EMBL" id="MDH4904275.1"/>
    </source>
</evidence>
<organism evidence="2 3">
    <name type="scientific">Psychrobacter pocilloporae</name>
    <dbReference type="NCBI Taxonomy" id="1775882"/>
    <lineage>
        <taxon>Bacteria</taxon>
        <taxon>Pseudomonadati</taxon>
        <taxon>Pseudomonadota</taxon>
        <taxon>Gammaproteobacteria</taxon>
        <taxon>Moraxellales</taxon>
        <taxon>Moraxellaceae</taxon>
        <taxon>Psychrobacter</taxon>
    </lineage>
</organism>
<name>A0ABT6IR17_9GAMM</name>
<reference evidence="2 3" key="1">
    <citation type="submission" date="2017-11" db="EMBL/GenBank/DDBJ databases">
        <title>Whole genome sequencing of Psychrobacter pocilloporae S6-60T(=JCM 31058T=LMG 29157T).</title>
        <authorList>
            <person name="Das S.K."/>
        </authorList>
    </citation>
    <scope>NUCLEOTIDE SEQUENCE [LARGE SCALE GENOMIC DNA]</scope>
    <source>
        <strain evidence="2 3">S6-60</strain>
    </source>
</reference>
<evidence type="ECO:0000313" key="3">
    <source>
        <dbReference type="Proteomes" id="UP001243298"/>
    </source>
</evidence>
<proteinExistence type="predicted"/>
<dbReference type="EMBL" id="PGFT01000001">
    <property type="protein sequence ID" value="MDH4904275.1"/>
    <property type="molecule type" value="Genomic_DNA"/>
</dbReference>
<keyword evidence="3" id="KW-1185">Reference proteome</keyword>
<feature type="region of interest" description="Disordered" evidence="1">
    <location>
        <begin position="247"/>
        <end position="272"/>
    </location>
</feature>
<sequence>MVVLSPIIIRIISLSDFDNVNNSDSFDEFFENIGYRFDESLDSGWERIAQSVKDIYHKTTEKLEDEISLPVAQKYVNEALQSFVTDNVKAILELRVEMHDDWFRLYCTVDAGGIYAEVASNFSLIHVQLDRNVQRFVFGQQTYTDILNLRCESFVKRQGIKLAIWFYHSVLKKDPLGFILSYVNIARPKDEVIYLDINRWLKNNKKIMSTLYKVQVNYGKLEEEQMVLKAQINYRDLLASSNNEDIISDDDEPQLMQGPINPVDDATEPSRE</sequence>
<protein>
    <submittedName>
        <fullName evidence="2">Uncharacterized protein</fullName>
    </submittedName>
</protein>
<gene>
    <name evidence="2" type="ORF">CUR83_04200</name>
</gene>
<comment type="caution">
    <text evidence="2">The sequence shown here is derived from an EMBL/GenBank/DDBJ whole genome shotgun (WGS) entry which is preliminary data.</text>
</comment>
<accession>A0ABT6IR17</accession>